<dbReference type="Pfam" id="PF25821">
    <property type="entry name" value="DUF7950"/>
    <property type="match status" value="1"/>
</dbReference>
<dbReference type="InterPro" id="IPR057710">
    <property type="entry name" value="DUF7950"/>
</dbReference>
<gene>
    <name evidence="4" type="ORF">CASFOL_011965</name>
    <name evidence="3" type="ORF">CASFOL_015025</name>
</gene>
<feature type="compositionally biased region" description="Basic residues" evidence="1">
    <location>
        <begin position="46"/>
        <end position="67"/>
    </location>
</feature>
<reference evidence="4 5" key="1">
    <citation type="journal article" date="2024" name="IScience">
        <title>Strigolactones Initiate the Formation of Haustorium-like Structures in Castilleja.</title>
        <authorList>
            <person name="Buerger M."/>
            <person name="Peterson D."/>
            <person name="Chory J."/>
        </authorList>
    </citation>
    <scope>NUCLEOTIDE SEQUENCE</scope>
    <source>
        <strain evidence="4">Tecolote</strain>
        <tissue evidence="4">Flower</tissue>
    </source>
</reference>
<organism evidence="4 5">
    <name type="scientific">Castilleja foliolosa</name>
    <dbReference type="NCBI Taxonomy" id="1961234"/>
    <lineage>
        <taxon>Eukaryota</taxon>
        <taxon>Viridiplantae</taxon>
        <taxon>Streptophyta</taxon>
        <taxon>Embryophyta</taxon>
        <taxon>Tracheophyta</taxon>
        <taxon>Spermatophyta</taxon>
        <taxon>Magnoliopsida</taxon>
        <taxon>eudicotyledons</taxon>
        <taxon>Gunneridae</taxon>
        <taxon>Pentapetalae</taxon>
        <taxon>asterids</taxon>
        <taxon>lamiids</taxon>
        <taxon>Lamiales</taxon>
        <taxon>Orobanchaceae</taxon>
        <taxon>Pedicularideae</taxon>
        <taxon>Castillejinae</taxon>
        <taxon>Castilleja</taxon>
    </lineage>
</organism>
<evidence type="ECO:0000259" key="2">
    <source>
        <dbReference type="Pfam" id="PF25821"/>
    </source>
</evidence>
<reference evidence="4" key="2">
    <citation type="submission" date="2024-11" db="EMBL/GenBank/DDBJ databases">
        <authorList>
            <person name="Burger M."/>
            <person name="Chory J."/>
        </authorList>
    </citation>
    <scope>NUCLEOTIDE SEQUENCE</scope>
    <source>
        <strain evidence="4">Tecolote</strain>
        <tissue evidence="4">Flower</tissue>
    </source>
</reference>
<feature type="region of interest" description="Disordered" evidence="1">
    <location>
        <begin position="21"/>
        <end position="85"/>
    </location>
</feature>
<protein>
    <recommendedName>
        <fullName evidence="2">DUF7950 domain-containing protein</fullName>
    </recommendedName>
</protein>
<proteinExistence type="predicted"/>
<feature type="domain" description="DUF7950" evidence="2">
    <location>
        <begin position="140"/>
        <end position="264"/>
    </location>
</feature>
<evidence type="ECO:0000313" key="4">
    <source>
        <dbReference type="EMBL" id="KAL3644033.1"/>
    </source>
</evidence>
<dbReference type="AlphaFoldDB" id="A0ABD3DP15"/>
<evidence type="ECO:0000256" key="1">
    <source>
        <dbReference type="SAM" id="MobiDB-lite"/>
    </source>
</evidence>
<sequence length="267" mass="30361">MRRSSDYQSVMINRMMLRFRPIAPKPVDGGESASGAAEQERGKAGAWRRVKRKYVRVRGRQGKKKVEKKSSPSPPEICGVEDSTSSEKASVTLQLLPERSESAQETLNNTDPCNVDDDGVRHQVTAETDRFAVRTDGRVVETTIILERVTDRFAHDQIGLGFSDEEKIYGLEKDTCPGFISDWTNNVIWVNEAYRNMVAAEEGFLVWLVVKDELPQFYPSFACRVRVIQRRGQGQNWNKIVPCDVWRMECARFAWKLDVNTALSLSL</sequence>
<name>A0ABD3DP15_9LAMI</name>
<dbReference type="PANTHER" id="PTHR33595:SF4">
    <property type="entry name" value="EMB|CAB62340.1"/>
    <property type="match status" value="1"/>
</dbReference>
<dbReference type="Proteomes" id="UP001632038">
    <property type="component" value="Unassembled WGS sequence"/>
</dbReference>
<dbReference type="PANTHER" id="PTHR33595">
    <property type="entry name" value="VON WILLEBRAND FACTOR A DOMAIN PROTEIN"/>
    <property type="match status" value="1"/>
</dbReference>
<comment type="caution">
    <text evidence="4">The sequence shown here is derived from an EMBL/GenBank/DDBJ whole genome shotgun (WGS) entry which is preliminary data.</text>
</comment>
<evidence type="ECO:0000313" key="3">
    <source>
        <dbReference type="EMBL" id="KAL3640057.1"/>
    </source>
</evidence>
<accession>A0ABD3DP15</accession>
<dbReference type="EMBL" id="JAVIJP010000017">
    <property type="protein sequence ID" value="KAL3640057.1"/>
    <property type="molecule type" value="Genomic_DNA"/>
</dbReference>
<evidence type="ECO:0000313" key="5">
    <source>
        <dbReference type="Proteomes" id="UP001632038"/>
    </source>
</evidence>
<keyword evidence="5" id="KW-1185">Reference proteome</keyword>
<dbReference type="EMBL" id="JAVIJP010000015">
    <property type="protein sequence ID" value="KAL3644033.1"/>
    <property type="molecule type" value="Genomic_DNA"/>
</dbReference>